<evidence type="ECO:0000313" key="2">
    <source>
        <dbReference type="EMBL" id="QFU77988.1"/>
    </source>
</evidence>
<dbReference type="EMBL" id="CP036422">
    <property type="protein sequence ID" value="QFU77988.1"/>
    <property type="molecule type" value="Genomic_DNA"/>
</dbReference>
<dbReference type="InterPro" id="IPR050177">
    <property type="entry name" value="Lipid_A_modif_metabolic_enz"/>
</dbReference>
<dbReference type="PANTHER" id="PTHR43245">
    <property type="entry name" value="BIFUNCTIONAL POLYMYXIN RESISTANCE PROTEIN ARNA"/>
    <property type="match status" value="1"/>
</dbReference>
<dbReference type="KEGG" id="halc:EY643_19390"/>
<evidence type="ECO:0000313" key="3">
    <source>
        <dbReference type="Proteomes" id="UP000326287"/>
    </source>
</evidence>
<protein>
    <submittedName>
        <fullName evidence="2">SDR family oxidoreductase</fullName>
    </submittedName>
</protein>
<dbReference type="SUPFAM" id="SSF51735">
    <property type="entry name" value="NAD(P)-binding Rossmann-fold domains"/>
    <property type="match status" value="1"/>
</dbReference>
<dbReference type="AlphaFoldDB" id="A0A5P9NS77"/>
<dbReference type="PANTHER" id="PTHR43245:SF23">
    <property type="entry name" value="NAD(P)-BINDING DOMAIN-CONTAINING PROTEIN"/>
    <property type="match status" value="1"/>
</dbReference>
<dbReference type="Proteomes" id="UP000326287">
    <property type="component" value="Chromosome"/>
</dbReference>
<feature type="domain" description="NAD-dependent epimerase/dehydratase" evidence="1">
    <location>
        <begin position="3"/>
        <end position="235"/>
    </location>
</feature>
<reference evidence="2 3" key="1">
    <citation type="submission" date="2019-02" db="EMBL/GenBank/DDBJ databases">
        <authorList>
            <person name="Li S.-H."/>
        </authorList>
    </citation>
    <scope>NUCLEOTIDE SEQUENCE [LARGE SCALE GENOMIC DNA]</scope>
    <source>
        <strain evidence="2 3">IMCC14385</strain>
    </source>
</reference>
<dbReference type="OrthoDB" id="9801785at2"/>
<sequence>MNILVTGHRGYIGTCLVPRLTARGFNVTGCDSDLYAGCDFGPLPDAIPAFDCDYRDLSIEQLAPFDAIVHLAGLSNDPLGELDPALTDDINHRGAVGLARKARDAGVQRFIFSSSCSTYGAAGEAFIDESGAFHPVTAYGRSKVDAERGIAKLASDYFSPSFLRNATVYGYSPRMRFDLVVNNLVAWAYTSGRVLLKSRGTAWRPLVHVADVADAFIATLDAPRAAVHLKALNIGRSSENFRVCEVADMVARSVPDSRTDMVPEATADARNYRVNCDLATSVLTTWKPRWTVPDGIEEVYRACIEFGLSADEFESPKLQRLAHLQLRLQTGELQADLRPSKVAGEC</sequence>
<evidence type="ECO:0000259" key="1">
    <source>
        <dbReference type="Pfam" id="PF01370"/>
    </source>
</evidence>
<name>A0A5P9NS77_9GAMM</name>
<dbReference type="CDD" id="cd08946">
    <property type="entry name" value="SDR_e"/>
    <property type="match status" value="1"/>
</dbReference>
<dbReference type="InterPro" id="IPR001509">
    <property type="entry name" value="Epimerase_deHydtase"/>
</dbReference>
<gene>
    <name evidence="2" type="ORF">EY643_19390</name>
</gene>
<proteinExistence type="predicted"/>
<dbReference type="InterPro" id="IPR036291">
    <property type="entry name" value="NAD(P)-bd_dom_sf"/>
</dbReference>
<dbReference type="Pfam" id="PF01370">
    <property type="entry name" value="Epimerase"/>
    <property type="match status" value="1"/>
</dbReference>
<organism evidence="2 3">
    <name type="scientific">Halioglobus maricola</name>
    <dbReference type="NCBI Taxonomy" id="2601894"/>
    <lineage>
        <taxon>Bacteria</taxon>
        <taxon>Pseudomonadati</taxon>
        <taxon>Pseudomonadota</taxon>
        <taxon>Gammaproteobacteria</taxon>
        <taxon>Cellvibrionales</taxon>
        <taxon>Halieaceae</taxon>
        <taxon>Halioglobus</taxon>
    </lineage>
</organism>
<accession>A0A5P9NS77</accession>
<dbReference type="Gene3D" id="3.40.50.720">
    <property type="entry name" value="NAD(P)-binding Rossmann-like Domain"/>
    <property type="match status" value="1"/>
</dbReference>
<keyword evidence="3" id="KW-1185">Reference proteome</keyword>